<name>A0A4V1M449_TREME</name>
<dbReference type="OMA" id="SIGIWDG"/>
<evidence type="ECO:0000313" key="11">
    <source>
        <dbReference type="Proteomes" id="UP000289152"/>
    </source>
</evidence>
<keyword evidence="3" id="KW-0285">Flavoprotein</keyword>
<dbReference type="PANTHER" id="PTHR15944:SF0">
    <property type="entry name" value="PRENYLCYSTEINE LYASE DOMAIN-CONTAINING PROTEIN"/>
    <property type="match status" value="1"/>
</dbReference>
<protein>
    <recommendedName>
        <fullName evidence="9">Prenylcysteine lyase domain-containing protein</fullName>
    </recommendedName>
</protein>
<evidence type="ECO:0000256" key="5">
    <source>
        <dbReference type="ARBA" id="ARBA00022827"/>
    </source>
</evidence>
<gene>
    <name evidence="10" type="ORF">M231_03632</name>
</gene>
<comment type="cofactor">
    <cofactor evidence="1">
        <name>FAD</name>
        <dbReference type="ChEBI" id="CHEBI:57692"/>
    </cofactor>
</comment>
<dbReference type="Pfam" id="PF13450">
    <property type="entry name" value="NAD_binding_8"/>
    <property type="match status" value="1"/>
</dbReference>
<keyword evidence="11" id="KW-1185">Reference proteome</keyword>
<dbReference type="Proteomes" id="UP000289152">
    <property type="component" value="Unassembled WGS sequence"/>
</dbReference>
<keyword evidence="8" id="KW-0472">Membrane</keyword>
<evidence type="ECO:0000256" key="2">
    <source>
        <dbReference type="ARBA" id="ARBA00009967"/>
    </source>
</evidence>
<comment type="similarity">
    <text evidence="2">Belongs to the prenylcysteine oxidase family.</text>
</comment>
<keyword evidence="8" id="KW-1133">Transmembrane helix</keyword>
<dbReference type="GO" id="GO:0030327">
    <property type="term" value="P:prenylated protein catabolic process"/>
    <property type="evidence" value="ECO:0007669"/>
    <property type="project" value="TreeGrafter"/>
</dbReference>
<evidence type="ECO:0000313" key="10">
    <source>
        <dbReference type="EMBL" id="RXK39127.1"/>
    </source>
</evidence>
<keyword evidence="4" id="KW-0732">Signal</keyword>
<dbReference type="SUPFAM" id="SSF51905">
    <property type="entry name" value="FAD/NAD(P)-binding domain"/>
    <property type="match status" value="1"/>
</dbReference>
<evidence type="ECO:0000256" key="3">
    <source>
        <dbReference type="ARBA" id="ARBA00022630"/>
    </source>
</evidence>
<proteinExistence type="inferred from homology"/>
<dbReference type="GO" id="GO:0030328">
    <property type="term" value="P:prenylcysteine catabolic process"/>
    <property type="evidence" value="ECO:0007669"/>
    <property type="project" value="InterPro"/>
</dbReference>
<feature type="domain" description="Prenylcysteine lyase" evidence="9">
    <location>
        <begin position="184"/>
        <end position="533"/>
    </location>
</feature>
<comment type="caution">
    <text evidence="10">The sequence shown here is derived from an EMBL/GenBank/DDBJ whole genome shotgun (WGS) entry which is preliminary data.</text>
</comment>
<dbReference type="AlphaFoldDB" id="A0A4V1M449"/>
<dbReference type="EMBL" id="SDIL01000036">
    <property type="protein sequence ID" value="RXK39127.1"/>
    <property type="molecule type" value="Genomic_DNA"/>
</dbReference>
<organism evidence="10 11">
    <name type="scientific">Tremella mesenterica</name>
    <name type="common">Jelly fungus</name>
    <dbReference type="NCBI Taxonomy" id="5217"/>
    <lineage>
        <taxon>Eukaryota</taxon>
        <taxon>Fungi</taxon>
        <taxon>Dikarya</taxon>
        <taxon>Basidiomycota</taxon>
        <taxon>Agaricomycotina</taxon>
        <taxon>Tremellomycetes</taxon>
        <taxon>Tremellales</taxon>
        <taxon>Tremellaceae</taxon>
        <taxon>Tremella</taxon>
    </lineage>
</organism>
<evidence type="ECO:0000256" key="8">
    <source>
        <dbReference type="SAM" id="Phobius"/>
    </source>
</evidence>
<dbReference type="STRING" id="5217.A0A4V1M449"/>
<evidence type="ECO:0000256" key="4">
    <source>
        <dbReference type="ARBA" id="ARBA00022729"/>
    </source>
</evidence>
<dbReference type="InParanoid" id="A0A4V1M449"/>
<keyword evidence="7" id="KW-0325">Glycoprotein</keyword>
<evidence type="ECO:0000259" key="9">
    <source>
        <dbReference type="Pfam" id="PF07156"/>
    </source>
</evidence>
<accession>A0A4V1M449</accession>
<reference evidence="10 11" key="1">
    <citation type="submission" date="2016-06" db="EMBL/GenBank/DDBJ databases">
        <title>Evolution of pathogenesis and genome organization in the Tremellales.</title>
        <authorList>
            <person name="Cuomo C."/>
            <person name="Litvintseva A."/>
            <person name="Heitman J."/>
            <person name="Chen Y."/>
            <person name="Sun S."/>
            <person name="Springer D."/>
            <person name="Dromer F."/>
            <person name="Young S."/>
            <person name="Zeng Q."/>
            <person name="Chapman S."/>
            <person name="Gujja S."/>
            <person name="Saif S."/>
            <person name="Birren B."/>
        </authorList>
    </citation>
    <scope>NUCLEOTIDE SEQUENCE [LARGE SCALE GENOMIC DNA]</scope>
    <source>
        <strain evidence="10 11">ATCC 28783</strain>
    </source>
</reference>
<keyword evidence="5" id="KW-0274">FAD</keyword>
<dbReference type="VEuPathDB" id="FungiDB:TREMEDRAFT_73026"/>
<feature type="transmembrane region" description="Helical" evidence="8">
    <location>
        <begin position="12"/>
        <end position="32"/>
    </location>
</feature>
<dbReference type="Gene3D" id="3.50.50.60">
    <property type="entry name" value="FAD/NAD(P)-binding domain"/>
    <property type="match status" value="1"/>
</dbReference>
<dbReference type="InterPro" id="IPR036188">
    <property type="entry name" value="FAD/NAD-bd_sf"/>
</dbReference>
<evidence type="ECO:0000256" key="1">
    <source>
        <dbReference type="ARBA" id="ARBA00001974"/>
    </source>
</evidence>
<dbReference type="Pfam" id="PF07156">
    <property type="entry name" value="Prenylcys_lyase"/>
    <property type="match status" value="1"/>
</dbReference>
<dbReference type="PIRSF" id="PIRSF036292">
    <property type="entry name" value="Prenylcysteine_oxidase"/>
    <property type="match status" value="1"/>
</dbReference>
<dbReference type="OrthoDB" id="437369at2759"/>
<keyword evidence="8" id="KW-0812">Transmembrane</keyword>
<evidence type="ECO:0000256" key="7">
    <source>
        <dbReference type="ARBA" id="ARBA00023180"/>
    </source>
</evidence>
<dbReference type="InterPro" id="IPR017046">
    <property type="entry name" value="Prenylcysteine_Oxase1"/>
</dbReference>
<sequence>MSTNFLKRMNQISRTGLLLFISITLLSAYFLFPSSHKTPSFPTFPKDEYVYPLAQHVQEQQRPKRVGIVGAGASGSAAAFFLRRAGKVVKDRIGKEVLGEIVVFEKEDYVGGRSTTVFPHSDPRYRPIELGASIFVEANRHLVKAAKKFNLTTIDPDFGEAGVGIWDGTQFLYTTSTKQSYFSSWLDTISAIRRYGFSSPYRTDKSVKVLLKKFANLYNPLWLAEKGAPSSIEDFAERAGLGKEYTTRWGEEYALKVVGVGEKWESEIWEGSTRVNYASDMSDIHALGASVSMATGGAMAVQGGNWRIFQSMSEDSKATVHLGTQVVDIIPLQDGRFDIVTNTTDIVSASSESFDQIFFAAPWHSSPINKDLQSQFHEPIPTQKYVHLHVTLIGTTRRHASPEFFGLPSTTTIPSTILTTGHTSRNDNTPPPLFQSITWHGETAPGSGEYVVKIFSLTYLKESILSELLGEEPTWVLRKEWDSYPKLKVTATYAPVEPMRGLQYLAALEPWVSTMETQTISARDAVARVVEDWWGLGMGECRGGVDSWDWSCDP</sequence>
<evidence type="ECO:0000256" key="6">
    <source>
        <dbReference type="ARBA" id="ARBA00023002"/>
    </source>
</evidence>
<dbReference type="PANTHER" id="PTHR15944">
    <property type="entry name" value="FARNESYLCYSTEINE LYASE"/>
    <property type="match status" value="1"/>
</dbReference>
<dbReference type="GO" id="GO:0001735">
    <property type="term" value="F:prenylcysteine oxidase activity"/>
    <property type="evidence" value="ECO:0007669"/>
    <property type="project" value="InterPro"/>
</dbReference>
<keyword evidence="6" id="KW-0560">Oxidoreductase</keyword>
<dbReference type="InterPro" id="IPR010795">
    <property type="entry name" value="Prenylcys_lyase"/>
</dbReference>